<dbReference type="Pfam" id="PF13556">
    <property type="entry name" value="HTH_30"/>
    <property type="match status" value="1"/>
</dbReference>
<proteinExistence type="predicted"/>
<reference evidence="2 3" key="2">
    <citation type="submission" date="2019-05" db="EMBL/GenBank/DDBJ databases">
        <title>Glycomyces buryatensis sp. nov.</title>
        <authorList>
            <person name="Nikitina E."/>
        </authorList>
    </citation>
    <scope>NUCLEOTIDE SEQUENCE [LARGE SCALE GENOMIC DNA]</scope>
    <source>
        <strain evidence="2 3">18</strain>
    </source>
</reference>
<dbReference type="Gene3D" id="1.10.10.2840">
    <property type="entry name" value="PucR C-terminal helix-turn-helix domain"/>
    <property type="match status" value="1"/>
</dbReference>
<organism evidence="2 3">
    <name type="scientific">Glycomyces buryatensis</name>
    <dbReference type="NCBI Taxonomy" id="2570927"/>
    <lineage>
        <taxon>Bacteria</taxon>
        <taxon>Bacillati</taxon>
        <taxon>Actinomycetota</taxon>
        <taxon>Actinomycetes</taxon>
        <taxon>Glycomycetales</taxon>
        <taxon>Glycomycetaceae</taxon>
        <taxon>Glycomyces</taxon>
    </lineage>
</organism>
<dbReference type="PANTHER" id="PTHR33744:SF1">
    <property type="entry name" value="DNA-BINDING TRANSCRIPTIONAL ACTIVATOR ADER"/>
    <property type="match status" value="1"/>
</dbReference>
<sequence>MIRVACDADAADSDRRNAVKALGLTGPVTVIVGAAPGTEGPLATTLGRYAVALVPRTPDLPPGLRVGTAVAGEPAELPTALERAATAFRLVDRVDGPGASVVRYEALGAVAALAERFTPPEAAAVPEVQRLDQALRTHPWIIDTLQAALDQTSLRQAANTLHVHHSTLQERLAWLEARLDIALARPGGRQRAAVALVLWRIAHSEDPGPAE</sequence>
<dbReference type="InterPro" id="IPR042070">
    <property type="entry name" value="PucR_C-HTH_sf"/>
</dbReference>
<dbReference type="InterPro" id="IPR051448">
    <property type="entry name" value="CdaR-like_regulators"/>
</dbReference>
<dbReference type="AlphaFoldDB" id="A0A4S8QBB6"/>
<evidence type="ECO:0000313" key="2">
    <source>
        <dbReference type="EMBL" id="THV41777.1"/>
    </source>
</evidence>
<feature type="domain" description="PucR C-terminal helix-turn-helix" evidence="1">
    <location>
        <begin position="142"/>
        <end position="196"/>
    </location>
</feature>
<accession>A0A4S8QBB6</accession>
<evidence type="ECO:0000259" key="1">
    <source>
        <dbReference type="Pfam" id="PF13556"/>
    </source>
</evidence>
<dbReference type="InterPro" id="IPR025736">
    <property type="entry name" value="PucR_C-HTH_dom"/>
</dbReference>
<gene>
    <name evidence="2" type="ORF">FAB82_10365</name>
</gene>
<evidence type="ECO:0000313" key="3">
    <source>
        <dbReference type="Proteomes" id="UP000308760"/>
    </source>
</evidence>
<dbReference type="PANTHER" id="PTHR33744">
    <property type="entry name" value="CARBOHYDRATE DIACID REGULATOR"/>
    <property type="match status" value="1"/>
</dbReference>
<name>A0A4S8QBB6_9ACTN</name>
<dbReference type="EMBL" id="STGY01000041">
    <property type="protein sequence ID" value="THV41777.1"/>
    <property type="molecule type" value="Genomic_DNA"/>
</dbReference>
<comment type="caution">
    <text evidence="2">The sequence shown here is derived from an EMBL/GenBank/DDBJ whole genome shotgun (WGS) entry which is preliminary data.</text>
</comment>
<dbReference type="Proteomes" id="UP000308760">
    <property type="component" value="Unassembled WGS sequence"/>
</dbReference>
<dbReference type="OrthoDB" id="5051269at2"/>
<protein>
    <submittedName>
        <fullName evidence="2">PucR family transcriptional regulator</fullName>
    </submittedName>
</protein>
<keyword evidence="3" id="KW-1185">Reference proteome</keyword>
<reference evidence="3" key="1">
    <citation type="submission" date="2019-04" db="EMBL/GenBank/DDBJ databases">
        <title>Nocardioides xinjiangensis sp. nov.</title>
        <authorList>
            <person name="Liu S."/>
        </authorList>
    </citation>
    <scope>NUCLEOTIDE SEQUENCE [LARGE SCALE GENOMIC DNA]</scope>
    <source>
        <strain evidence="3">18</strain>
    </source>
</reference>